<gene>
    <name evidence="1" type="ORF">BN1180_03307</name>
</gene>
<keyword evidence="2" id="KW-1185">Reference proteome</keyword>
<protein>
    <submittedName>
        <fullName evidence="1">Uncharacterized protein</fullName>
    </submittedName>
</protein>
<comment type="caution">
    <text evidence="1">The sequence shown here is derived from an EMBL/GenBank/DDBJ whole genome shotgun (WGS) entry which is preliminary data.</text>
</comment>
<proteinExistence type="predicted"/>
<dbReference type="Proteomes" id="UP000182110">
    <property type="component" value="Unassembled WGS sequence"/>
</dbReference>
<sequence length="43" mass="5077">MNESKIAVCDFHNTCELEKVFDDFLKSEQMKSKVKNDPYHITI</sequence>
<organism evidence="1 2">
    <name type="scientific">Peribacillus simplex</name>
    <dbReference type="NCBI Taxonomy" id="1478"/>
    <lineage>
        <taxon>Bacteria</taxon>
        <taxon>Bacillati</taxon>
        <taxon>Bacillota</taxon>
        <taxon>Bacilli</taxon>
        <taxon>Bacillales</taxon>
        <taxon>Bacillaceae</taxon>
        <taxon>Peribacillus</taxon>
    </lineage>
</organism>
<evidence type="ECO:0000313" key="2">
    <source>
        <dbReference type="Proteomes" id="UP000182110"/>
    </source>
</evidence>
<dbReference type="EMBL" id="CCXW01000001">
    <property type="protein sequence ID" value="CEG33135.1"/>
    <property type="molecule type" value="Genomic_DNA"/>
</dbReference>
<evidence type="ECO:0000313" key="1">
    <source>
        <dbReference type="EMBL" id="CEG33135.1"/>
    </source>
</evidence>
<dbReference type="AlphaFoldDB" id="A0AAN2PI39"/>
<accession>A0AAN2PI39</accession>
<reference evidence="1 2" key="1">
    <citation type="journal article" date="2014" name="Genome Announc.">
        <title>Genome Sequence of Bacillus simplex Strain P558, Isolated from a Human Fecal Sample.</title>
        <authorList>
            <person name="Croce O."/>
            <person name="Hugon P."/>
            <person name="Lagier J.C."/>
            <person name="Bibi F."/>
            <person name="Robert C."/>
            <person name="Azhar E.I."/>
            <person name="Raoult D."/>
            <person name="Fournier P.E."/>
        </authorList>
    </citation>
    <scope>NUCLEOTIDE SEQUENCE [LARGE SCALE GENOMIC DNA]</scope>
    <source>
        <strain evidence="1 2">P558</strain>
    </source>
</reference>
<name>A0AAN2PI39_9BACI</name>